<dbReference type="SUPFAM" id="SSF53300">
    <property type="entry name" value="vWA-like"/>
    <property type="match status" value="1"/>
</dbReference>
<reference evidence="2" key="1">
    <citation type="submission" date="2021-09" db="EMBL/GenBank/DDBJ databases">
        <authorList>
            <consortium name="AG Swart"/>
            <person name="Singh M."/>
            <person name="Singh A."/>
            <person name="Seah K."/>
            <person name="Emmerich C."/>
        </authorList>
    </citation>
    <scope>NUCLEOTIDE SEQUENCE</scope>
    <source>
        <strain evidence="2">ATCC30299</strain>
    </source>
</reference>
<dbReference type="Gene3D" id="3.40.50.410">
    <property type="entry name" value="von Willebrand factor, type A domain"/>
    <property type="match status" value="1"/>
</dbReference>
<dbReference type="PROSITE" id="PS50234">
    <property type="entry name" value="VWFA"/>
    <property type="match status" value="1"/>
</dbReference>
<organism evidence="2 3">
    <name type="scientific">Blepharisma stoltei</name>
    <dbReference type="NCBI Taxonomy" id="1481888"/>
    <lineage>
        <taxon>Eukaryota</taxon>
        <taxon>Sar</taxon>
        <taxon>Alveolata</taxon>
        <taxon>Ciliophora</taxon>
        <taxon>Postciliodesmatophora</taxon>
        <taxon>Heterotrichea</taxon>
        <taxon>Heterotrichida</taxon>
        <taxon>Blepharismidae</taxon>
        <taxon>Blepharisma</taxon>
    </lineage>
</organism>
<dbReference type="InterPro" id="IPR036465">
    <property type="entry name" value="vWFA_dom_sf"/>
</dbReference>
<comment type="caution">
    <text evidence="2">The sequence shown here is derived from an EMBL/GenBank/DDBJ whole genome shotgun (WGS) entry which is preliminary data.</text>
</comment>
<evidence type="ECO:0000259" key="1">
    <source>
        <dbReference type="PROSITE" id="PS50234"/>
    </source>
</evidence>
<proteinExistence type="predicted"/>
<evidence type="ECO:0000313" key="2">
    <source>
        <dbReference type="EMBL" id="CAG9319535.1"/>
    </source>
</evidence>
<feature type="domain" description="VWFA" evidence="1">
    <location>
        <begin position="40"/>
        <end position="213"/>
    </location>
</feature>
<dbReference type="Proteomes" id="UP001162131">
    <property type="component" value="Unassembled WGS sequence"/>
</dbReference>
<dbReference type="SMART" id="SM00327">
    <property type="entry name" value="VWA"/>
    <property type="match status" value="1"/>
</dbReference>
<keyword evidence="3" id="KW-1185">Reference proteome</keyword>
<dbReference type="Pfam" id="PF00092">
    <property type="entry name" value="VWA"/>
    <property type="match status" value="1"/>
</dbReference>
<accession>A0AAU9IYA0</accession>
<gene>
    <name evidence="2" type="ORF">BSTOLATCC_MIC24086</name>
</gene>
<evidence type="ECO:0000313" key="3">
    <source>
        <dbReference type="Proteomes" id="UP001162131"/>
    </source>
</evidence>
<dbReference type="AlphaFoldDB" id="A0AAU9IYA0"/>
<sequence length="1021" mass="114563">MTSQTVVQAELVHLVADYMALRFTIPEIEAGETIEGGELYAMFAVDKSGSMSGSPMNDAKGAAESLTVKFRKMDVPVTVYPFSNTSKDWSSDAMGYDELVKNLQALKASGGTIFESVIKMMEQKINEKNLKNVFSVWLTDGQDNNGLASLTPVMESFKNSLEAKGVSIAVHCIGFGSGHDATLLTKLSQSGTRPGTFQYVPEGGRIPVAVNNVYELAYESTTWARLVSQGGAVSYKVNVDKDGDEESKTPGLKALVYISENDLEDCKIEIHKGSSVVSVELEPTRGDSKNFFDLVDLVTRFIAFKVSQALEQGAVGAGEKLRELSPLLEEMGRRLENLLQESKRLRPYKQKQLASFFSATKDLINFYFSTLGTIGGGEIGNETLAQLNGYANKVSLRKNLEKKIAKEAGPNLPLLFLADDQTEELMHDFERKELVEKYPDFQRQGTCILSGKNWIDAVTSGDCLCLTFSVERPQNLEGNPLDIKITNISSTIISHDTFLESPLFETKAGQLIQGPRSYQHGQPTPSAHTLDPKLPHEPLNAVIPLFISPEHWKIAKLRLNSMLAYDITVDVLGFKPDQLLYFPFMLLCKSFELNLPKISPETHSLIQETCRQIYIDNQDSILRNLKDKVENYIAVPAIRLEDSIPSNQIFLSQLYIASLVGDITEFREILPFVFEEEVRRSFKYPETKFHELCLKLLKVDATKEIEAVKASFVDKKSSFAQRFLALLESVTGVKETEEVKKEEDAKQEEPAAAAAQKHEFKDRILELSAETNEAIDKLYSELQHQAFGGFSQLLSVLGLTVNTLEDLSLTENEQKLAFLLQVIGHHKTPDRKEAINNNAYVNSFDKEASIAFIQNSYTATLNREVLSFKSQLIAQLEGKEAQQKATTFAMTDDLNEAAGLVHGLHQGDIGFPLFAKSLAMGHVPHVIEKIKMLVTGQYRGVKLIMDTLKLNPTFIEWKPKKKFTHKIYLAHKDEVRKEDWFEAFPHQREHFEHIFMRSSGTFVPYTKPRSNCRDKRHFNKP</sequence>
<dbReference type="InterPro" id="IPR002035">
    <property type="entry name" value="VWF_A"/>
</dbReference>
<protein>
    <recommendedName>
        <fullName evidence="1">VWFA domain-containing protein</fullName>
    </recommendedName>
</protein>
<name>A0AAU9IYA0_9CILI</name>
<dbReference type="EMBL" id="CAJZBQ010000023">
    <property type="protein sequence ID" value="CAG9319535.1"/>
    <property type="molecule type" value="Genomic_DNA"/>
</dbReference>
<dbReference type="CDD" id="cd00198">
    <property type="entry name" value="vWFA"/>
    <property type="match status" value="1"/>
</dbReference>